<protein>
    <submittedName>
        <fullName evidence="1">Uncharacterized protein</fullName>
    </submittedName>
</protein>
<dbReference type="Proteomes" id="UP000593572">
    <property type="component" value="Unassembled WGS sequence"/>
</dbReference>
<organism evidence="1 2">
    <name type="scientific">Gossypium lobatum</name>
    <dbReference type="NCBI Taxonomy" id="34289"/>
    <lineage>
        <taxon>Eukaryota</taxon>
        <taxon>Viridiplantae</taxon>
        <taxon>Streptophyta</taxon>
        <taxon>Embryophyta</taxon>
        <taxon>Tracheophyta</taxon>
        <taxon>Spermatophyta</taxon>
        <taxon>Magnoliopsida</taxon>
        <taxon>eudicotyledons</taxon>
        <taxon>Gunneridae</taxon>
        <taxon>Pentapetalae</taxon>
        <taxon>rosids</taxon>
        <taxon>malvids</taxon>
        <taxon>Malvales</taxon>
        <taxon>Malvaceae</taxon>
        <taxon>Malvoideae</taxon>
        <taxon>Gossypium</taxon>
    </lineage>
</organism>
<dbReference type="EMBL" id="JABEZX010000006">
    <property type="protein sequence ID" value="MBA0557470.1"/>
    <property type="molecule type" value="Genomic_DNA"/>
</dbReference>
<reference evidence="1 2" key="1">
    <citation type="journal article" date="2019" name="Genome Biol. Evol.">
        <title>Insights into the evolution of the New World diploid cottons (Gossypium, subgenus Houzingenia) based on genome sequencing.</title>
        <authorList>
            <person name="Grover C.E."/>
            <person name="Arick M.A. 2nd"/>
            <person name="Thrash A."/>
            <person name="Conover J.L."/>
            <person name="Sanders W.S."/>
            <person name="Peterson D.G."/>
            <person name="Frelichowski J.E."/>
            <person name="Scheffler J.A."/>
            <person name="Scheffler B.E."/>
            <person name="Wendel J.F."/>
        </authorList>
    </citation>
    <scope>NUCLEOTIDE SEQUENCE [LARGE SCALE GENOMIC DNA]</scope>
    <source>
        <strain evidence="1">157</strain>
        <tissue evidence="1">Leaf</tissue>
    </source>
</reference>
<gene>
    <name evidence="1" type="ORF">Golob_014539</name>
</gene>
<evidence type="ECO:0000313" key="1">
    <source>
        <dbReference type="EMBL" id="MBA0557470.1"/>
    </source>
</evidence>
<accession>A0A7J8LYK9</accession>
<proteinExistence type="predicted"/>
<sequence length="62" mass="7317">MTPERDLCSCDQENQIDSRKGNVWLEGMAKKCKRSVFWEHLPFRNLAPTQASRVYFWRVVAS</sequence>
<evidence type="ECO:0000313" key="2">
    <source>
        <dbReference type="Proteomes" id="UP000593572"/>
    </source>
</evidence>
<comment type="caution">
    <text evidence="1">The sequence shown here is derived from an EMBL/GenBank/DDBJ whole genome shotgun (WGS) entry which is preliminary data.</text>
</comment>
<dbReference type="AlphaFoldDB" id="A0A7J8LYK9"/>
<keyword evidence="2" id="KW-1185">Reference proteome</keyword>
<name>A0A7J8LYK9_9ROSI</name>